<feature type="region of interest" description="Disordered" evidence="1">
    <location>
        <begin position="603"/>
        <end position="636"/>
    </location>
</feature>
<comment type="caution">
    <text evidence="5">The sequence shown here is derived from an EMBL/GenBank/DDBJ whole genome shotgun (WGS) entry which is preliminary data.</text>
</comment>
<evidence type="ECO:0000259" key="3">
    <source>
        <dbReference type="Pfam" id="PF05048"/>
    </source>
</evidence>
<proteinExistence type="predicted"/>
<evidence type="ECO:0000313" key="5">
    <source>
        <dbReference type="EMBL" id="HEM67715.1"/>
    </source>
</evidence>
<feature type="transmembrane region" description="Helical" evidence="2">
    <location>
        <begin position="671"/>
        <end position="692"/>
    </location>
</feature>
<evidence type="ECO:0008006" key="6">
    <source>
        <dbReference type="Google" id="ProtNLM"/>
    </source>
</evidence>
<dbReference type="Pfam" id="PF05048">
    <property type="entry name" value="NosD"/>
    <property type="match status" value="1"/>
</dbReference>
<dbReference type="InterPro" id="IPR007742">
    <property type="entry name" value="NosD_dom"/>
</dbReference>
<evidence type="ECO:0000256" key="1">
    <source>
        <dbReference type="SAM" id="MobiDB-lite"/>
    </source>
</evidence>
<dbReference type="Pfam" id="PF13229">
    <property type="entry name" value="Beta_helix"/>
    <property type="match status" value="1"/>
</dbReference>
<organism evidence="5">
    <name type="scientific">Ignisphaera aggregans</name>
    <dbReference type="NCBI Taxonomy" id="334771"/>
    <lineage>
        <taxon>Archaea</taxon>
        <taxon>Thermoproteota</taxon>
        <taxon>Thermoprotei</taxon>
        <taxon>Desulfurococcales</taxon>
        <taxon>Desulfurococcaceae</taxon>
        <taxon>Ignisphaera</taxon>
    </lineage>
</organism>
<dbReference type="InterPro" id="IPR011050">
    <property type="entry name" value="Pectin_lyase_fold/virulence"/>
</dbReference>
<evidence type="ECO:0000259" key="4">
    <source>
        <dbReference type="Pfam" id="PF13229"/>
    </source>
</evidence>
<feature type="domain" description="Periplasmic copper-binding protein NosD beta helix" evidence="3">
    <location>
        <begin position="109"/>
        <end position="284"/>
    </location>
</feature>
<protein>
    <recommendedName>
        <fullName evidence="6">Periplasmic copper-binding protein NosD beta helix domain-containing protein</fullName>
    </recommendedName>
</protein>
<sequence length="695" mass="74671">MDKRIVFMYVVVLVMVLIRLLIPLSIFTALGETYVTVYIRPDGNVVPSNAPITTTDKHYYKLTRDFIGSIVVERGDVVVDGGGHALVGRVGQGFMDKGLAVLASNILITGFRIYNFSIALIILNATSVEVSKCTVIGNWEGVHIISSNNVLIHNSTMKDNAASIHLDNSTYVEAKENVIEGGGAAVIVSNSSNGYIHDNTISLARIGIIVERSDMVYIGGNRVVVPNDVGISVENSVMTIIFNNSLNGENGAGSCNIHVTGSEKTVIHKNLLLNAPEAVVIDELSNHTIISYNHLASEDPYRLPTITLTGISTDVMVYGNSGEMHIEPHSSHKVVIENNTNAVIRGDTSSSLAICINIHTSIELSNISNAYICGNLADTTSPATANGIAVSGTDIAIHGNIIKNYRQGEGIEVSGDHIKVYENEVTNNSQGIVISGSSFEVYSNNITRNNVGILIAGMASRGVVYDNLIAFNGGDQEPFCDGPGTGVCIYGSEPYNITFYHNSFFNNSLNKGKQVYITKEGYKWDKDYPSGGNYWSDYTGADVKKGVNQDEPGSDGIGDTPYQVYIYPRELDRYPLVKRPPNPGKSQLNLIPLPSIVIEPPLARISPSTPTPTPTATPSPTLTATTTISSTSPSLTYTSTQQTTALQTKTTQSTGNTVSTTTTTPQKAFDMTPLIVGSIVVAAISVIVIILLKRR</sequence>
<keyword evidence="2" id="KW-0812">Transmembrane</keyword>
<feature type="compositionally biased region" description="Low complexity" evidence="1">
    <location>
        <begin position="618"/>
        <end position="636"/>
    </location>
</feature>
<keyword evidence="2" id="KW-0472">Membrane</keyword>
<gene>
    <name evidence="5" type="ORF">ENO26_09185</name>
</gene>
<dbReference type="Gene3D" id="2.160.20.10">
    <property type="entry name" value="Single-stranded right-handed beta-helix, Pectin lyase-like"/>
    <property type="match status" value="2"/>
</dbReference>
<feature type="transmembrane region" description="Helical" evidence="2">
    <location>
        <begin position="6"/>
        <end position="30"/>
    </location>
</feature>
<dbReference type="SUPFAM" id="SSF51126">
    <property type="entry name" value="Pectin lyase-like"/>
    <property type="match status" value="2"/>
</dbReference>
<name>A0A7J2U5Q0_9CREN</name>
<dbReference type="SMART" id="SM00710">
    <property type="entry name" value="PbH1"/>
    <property type="match status" value="11"/>
</dbReference>
<evidence type="ECO:0000256" key="2">
    <source>
        <dbReference type="SAM" id="Phobius"/>
    </source>
</evidence>
<dbReference type="InterPro" id="IPR006626">
    <property type="entry name" value="PbH1"/>
</dbReference>
<dbReference type="InterPro" id="IPR039448">
    <property type="entry name" value="Beta_helix"/>
</dbReference>
<dbReference type="EMBL" id="DSEU01000064">
    <property type="protein sequence ID" value="HEM67715.1"/>
    <property type="molecule type" value="Genomic_DNA"/>
</dbReference>
<reference evidence="5" key="1">
    <citation type="journal article" date="2020" name="mSystems">
        <title>Genome- and Community-Level Interaction Insights into Carbon Utilization and Element Cycling Functions of Hydrothermarchaeota in Hydrothermal Sediment.</title>
        <authorList>
            <person name="Zhou Z."/>
            <person name="Liu Y."/>
            <person name="Xu W."/>
            <person name="Pan J."/>
            <person name="Luo Z.H."/>
            <person name="Li M."/>
        </authorList>
    </citation>
    <scope>NUCLEOTIDE SEQUENCE [LARGE SCALE GENOMIC DNA]</scope>
    <source>
        <strain evidence="5">SpSt-125</strain>
    </source>
</reference>
<dbReference type="InterPro" id="IPR012334">
    <property type="entry name" value="Pectin_lyas_fold"/>
</dbReference>
<keyword evidence="2" id="KW-1133">Transmembrane helix</keyword>
<accession>A0A7J2U5Q0</accession>
<feature type="domain" description="Right handed beta helix" evidence="4">
    <location>
        <begin position="365"/>
        <end position="515"/>
    </location>
</feature>
<dbReference type="AlphaFoldDB" id="A0A7J2U5Q0"/>